<reference evidence="2" key="2">
    <citation type="submission" date="2020-09" db="EMBL/GenBank/DDBJ databases">
        <authorList>
            <person name="Sun Q."/>
            <person name="Zhou Y."/>
        </authorList>
    </citation>
    <scope>NUCLEOTIDE SEQUENCE</scope>
    <source>
        <strain evidence="2">CGMCC 1.15762</strain>
    </source>
</reference>
<protein>
    <submittedName>
        <fullName evidence="2">Uncharacterized protein</fullName>
    </submittedName>
</protein>
<evidence type="ECO:0000313" key="3">
    <source>
        <dbReference type="Proteomes" id="UP000617145"/>
    </source>
</evidence>
<evidence type="ECO:0000256" key="1">
    <source>
        <dbReference type="SAM" id="MobiDB-lite"/>
    </source>
</evidence>
<feature type="region of interest" description="Disordered" evidence="1">
    <location>
        <begin position="129"/>
        <end position="178"/>
    </location>
</feature>
<comment type="caution">
    <text evidence="2">The sequence shown here is derived from an EMBL/GenBank/DDBJ whole genome shotgun (WGS) entry which is preliminary data.</text>
</comment>
<gene>
    <name evidence="2" type="ORF">GCM10011415_27130</name>
</gene>
<evidence type="ECO:0000313" key="2">
    <source>
        <dbReference type="EMBL" id="GGG76890.1"/>
    </source>
</evidence>
<reference evidence="2" key="1">
    <citation type="journal article" date="2014" name="Int. J. Syst. Evol. Microbiol.">
        <title>Complete genome sequence of Corynebacterium casei LMG S-19264T (=DSM 44701T), isolated from a smear-ripened cheese.</title>
        <authorList>
            <consortium name="US DOE Joint Genome Institute (JGI-PGF)"/>
            <person name="Walter F."/>
            <person name="Albersmeier A."/>
            <person name="Kalinowski J."/>
            <person name="Ruckert C."/>
        </authorList>
    </citation>
    <scope>NUCLEOTIDE SEQUENCE</scope>
    <source>
        <strain evidence="2">CGMCC 1.15762</strain>
    </source>
</reference>
<feature type="compositionally biased region" description="Low complexity" evidence="1">
    <location>
        <begin position="1"/>
        <end position="17"/>
    </location>
</feature>
<dbReference type="AlphaFoldDB" id="A0A8J3EH93"/>
<proteinExistence type="predicted"/>
<feature type="compositionally biased region" description="Low complexity" evidence="1">
    <location>
        <begin position="97"/>
        <end position="111"/>
    </location>
</feature>
<dbReference type="Proteomes" id="UP000617145">
    <property type="component" value="Unassembled WGS sequence"/>
</dbReference>
<keyword evidence="3" id="KW-1185">Reference proteome</keyword>
<feature type="region of interest" description="Disordered" evidence="1">
    <location>
        <begin position="1"/>
        <end position="111"/>
    </location>
</feature>
<organism evidence="2 3">
    <name type="scientific">Salipiger pallidus</name>
    <dbReference type="NCBI Taxonomy" id="1775170"/>
    <lineage>
        <taxon>Bacteria</taxon>
        <taxon>Pseudomonadati</taxon>
        <taxon>Pseudomonadota</taxon>
        <taxon>Alphaproteobacteria</taxon>
        <taxon>Rhodobacterales</taxon>
        <taxon>Roseobacteraceae</taxon>
        <taxon>Salipiger</taxon>
    </lineage>
</organism>
<feature type="compositionally biased region" description="Low complexity" evidence="1">
    <location>
        <begin position="39"/>
        <end position="68"/>
    </location>
</feature>
<sequence>MSFLSSIGFGHSSSGSSWAARPSKPAANDSGNAPKEESAQQTQPAATAEPTNTAPSSTAPSRTQASAQVTRVTPPPAANAEPELTATRPSPQRLEAAPDPADARAQAIATQTAQRVRALIEALETQPEVTSLQLEERESAAEPVDQSAGAPMRARDAYMSAQSDGPARQRVGGYTASI</sequence>
<accession>A0A8J3EH93</accession>
<dbReference type="EMBL" id="BMJV01000005">
    <property type="protein sequence ID" value="GGG76890.1"/>
    <property type="molecule type" value="Genomic_DNA"/>
</dbReference>
<name>A0A8J3EH93_9RHOB</name>